<dbReference type="Pfam" id="PF00400">
    <property type="entry name" value="WD40"/>
    <property type="match status" value="1"/>
</dbReference>
<accession>A0A9P6LU08</accession>
<evidence type="ECO:0000256" key="1">
    <source>
        <dbReference type="SAM" id="MobiDB-lite"/>
    </source>
</evidence>
<feature type="region of interest" description="Disordered" evidence="1">
    <location>
        <begin position="124"/>
        <end position="145"/>
    </location>
</feature>
<gene>
    <name evidence="2" type="primary">WRAP73</name>
    <name evidence="2" type="ORF">BGZ65_000538</name>
</gene>
<dbReference type="Gene3D" id="2.130.10.10">
    <property type="entry name" value="YVTN repeat-like/Quinoprotein amine dehydrogenase"/>
    <property type="match status" value="2"/>
</dbReference>
<dbReference type="AlphaFoldDB" id="A0A9P6LU08"/>
<protein>
    <submittedName>
        <fullName evidence="2">WD repeat-containing protein wrap73</fullName>
    </submittedName>
</protein>
<sequence length="453" mass="50459">MDFTEPYRHSNFLTLYSPNGKYLASYHLAQEGFVRLHPSAPVQSHEDGGRGVIIFRFASTMQIVRVVEIRHFRDSLPTISEIGWSPDSTMLLAACCITGTVLVYSVDEEEFKVTITVPGIGSSPSSGAGYNKNHSGRQKKGESKPMKELKVIGYTPPGAEILRGVRFSADSRHIIVWEDSLLRLSIWSLESSREISVQSLAHHHHQQQQRQQLQHVQVLAIERPKSMSKSAITSFSVPPYSTLGTTATSAVGPGSQYAYNLRGDLQYLAIVTRNGRECRDHVSIYATENYWTKPPIFTFGIATESSGGIKDAEGIVWSPDGRYLVVWENPVIEFKIAVFSMDGRCVGSYVATQDSESFNNGAHQILSFGGGGMGVKSVCWHPRSKLLALGGYDQKIRMLNHSTWKSILEFSHPAHIKYGSSTVLWRESESTVAVTESVRIPWWNNLPGYRQFA</sequence>
<dbReference type="SUPFAM" id="SSF69322">
    <property type="entry name" value="Tricorn protease domain 2"/>
    <property type="match status" value="1"/>
</dbReference>
<evidence type="ECO:0000313" key="2">
    <source>
        <dbReference type="EMBL" id="KAF9941924.1"/>
    </source>
</evidence>
<reference evidence="2" key="1">
    <citation type="journal article" date="2020" name="Fungal Divers.">
        <title>Resolving the Mortierellaceae phylogeny through synthesis of multi-gene phylogenetics and phylogenomics.</title>
        <authorList>
            <person name="Vandepol N."/>
            <person name="Liber J."/>
            <person name="Desiro A."/>
            <person name="Na H."/>
            <person name="Kennedy M."/>
            <person name="Barry K."/>
            <person name="Grigoriev I.V."/>
            <person name="Miller A.N."/>
            <person name="O'Donnell K."/>
            <person name="Stajich J.E."/>
            <person name="Bonito G."/>
        </authorList>
    </citation>
    <scope>NUCLEOTIDE SEQUENCE</scope>
    <source>
        <strain evidence="2">MES-2147</strain>
    </source>
</reference>
<proteinExistence type="predicted"/>
<dbReference type="EMBL" id="JAAAHW010009386">
    <property type="protein sequence ID" value="KAF9941924.1"/>
    <property type="molecule type" value="Genomic_DNA"/>
</dbReference>
<dbReference type="GO" id="GO:1990811">
    <property type="term" value="C:MWP complex"/>
    <property type="evidence" value="ECO:0007669"/>
    <property type="project" value="TreeGrafter"/>
</dbReference>
<dbReference type="GO" id="GO:1990810">
    <property type="term" value="P:microtubule anchoring at mitotic spindle pole body"/>
    <property type="evidence" value="ECO:0007669"/>
    <property type="project" value="TreeGrafter"/>
</dbReference>
<name>A0A9P6LU08_9FUNG</name>
<dbReference type="GO" id="GO:0005815">
    <property type="term" value="C:microtubule organizing center"/>
    <property type="evidence" value="ECO:0007669"/>
    <property type="project" value="TreeGrafter"/>
</dbReference>
<dbReference type="OrthoDB" id="308690at2759"/>
<dbReference type="SMART" id="SM00320">
    <property type="entry name" value="WD40"/>
    <property type="match status" value="2"/>
</dbReference>
<dbReference type="Proteomes" id="UP000749646">
    <property type="component" value="Unassembled WGS sequence"/>
</dbReference>
<dbReference type="InterPro" id="IPR001680">
    <property type="entry name" value="WD40_rpt"/>
</dbReference>
<dbReference type="InterPro" id="IPR015943">
    <property type="entry name" value="WD40/YVTN_repeat-like_dom_sf"/>
</dbReference>
<dbReference type="PANTHER" id="PTHR16220:SF0">
    <property type="entry name" value="WD REPEAT-CONTAINING PROTEIN WRAP73"/>
    <property type="match status" value="1"/>
</dbReference>
<comment type="caution">
    <text evidence="2">The sequence shown here is derived from an EMBL/GenBank/DDBJ whole genome shotgun (WGS) entry which is preliminary data.</text>
</comment>
<dbReference type="PANTHER" id="PTHR16220">
    <property type="entry name" value="WD REPEAT PROTEIN 8-RELATED"/>
    <property type="match status" value="1"/>
</dbReference>
<evidence type="ECO:0000313" key="3">
    <source>
        <dbReference type="Proteomes" id="UP000749646"/>
    </source>
</evidence>
<organism evidence="2 3">
    <name type="scientific">Modicella reniformis</name>
    <dbReference type="NCBI Taxonomy" id="1440133"/>
    <lineage>
        <taxon>Eukaryota</taxon>
        <taxon>Fungi</taxon>
        <taxon>Fungi incertae sedis</taxon>
        <taxon>Mucoromycota</taxon>
        <taxon>Mortierellomycotina</taxon>
        <taxon>Mortierellomycetes</taxon>
        <taxon>Mortierellales</taxon>
        <taxon>Mortierellaceae</taxon>
        <taxon>Modicella</taxon>
    </lineage>
</organism>
<dbReference type="InterPro" id="IPR052778">
    <property type="entry name" value="Centrosome-WD_assoc"/>
</dbReference>
<keyword evidence="3" id="KW-1185">Reference proteome</keyword>